<dbReference type="EMBL" id="BARU01027350">
    <property type="protein sequence ID" value="GAH73274.1"/>
    <property type="molecule type" value="Genomic_DNA"/>
</dbReference>
<dbReference type="AlphaFoldDB" id="X1J4K4"/>
<evidence type="ECO:0000313" key="2">
    <source>
        <dbReference type="EMBL" id="GAH73274.1"/>
    </source>
</evidence>
<sequence length="99" mass="11936">REHRLVVAKALGRNLHPWEIVHHKHAKYPAGSIEDKQDNRYPENLQLVSDDRHKQITILERKIDKLLEEQREIKTEIRLLRWENKQLKEVVIESSKFIL</sequence>
<reference evidence="2" key="1">
    <citation type="journal article" date="2014" name="Front. Microbiol.">
        <title>High frequency of phylogenetically diverse reductive dehalogenase-homologous genes in deep subseafloor sedimentary metagenomes.</title>
        <authorList>
            <person name="Kawai M."/>
            <person name="Futagami T."/>
            <person name="Toyoda A."/>
            <person name="Takaki Y."/>
            <person name="Nishi S."/>
            <person name="Hori S."/>
            <person name="Arai W."/>
            <person name="Tsubouchi T."/>
            <person name="Morono Y."/>
            <person name="Uchiyama I."/>
            <person name="Ito T."/>
            <person name="Fujiyama A."/>
            <person name="Inagaki F."/>
            <person name="Takami H."/>
        </authorList>
    </citation>
    <scope>NUCLEOTIDE SEQUENCE</scope>
    <source>
        <strain evidence="2">Expedition CK06-06</strain>
    </source>
</reference>
<protein>
    <recommendedName>
        <fullName evidence="3">HNH nuclease domain-containing protein</fullName>
    </recommendedName>
</protein>
<name>X1J4K4_9ZZZZ</name>
<evidence type="ECO:0008006" key="3">
    <source>
        <dbReference type="Google" id="ProtNLM"/>
    </source>
</evidence>
<organism evidence="2">
    <name type="scientific">marine sediment metagenome</name>
    <dbReference type="NCBI Taxonomy" id="412755"/>
    <lineage>
        <taxon>unclassified sequences</taxon>
        <taxon>metagenomes</taxon>
        <taxon>ecological metagenomes</taxon>
    </lineage>
</organism>
<comment type="caution">
    <text evidence="2">The sequence shown here is derived from an EMBL/GenBank/DDBJ whole genome shotgun (WGS) entry which is preliminary data.</text>
</comment>
<keyword evidence="1" id="KW-0175">Coiled coil</keyword>
<gene>
    <name evidence="2" type="ORF">S03H2_43793</name>
</gene>
<evidence type="ECO:0000256" key="1">
    <source>
        <dbReference type="SAM" id="Coils"/>
    </source>
</evidence>
<proteinExistence type="predicted"/>
<feature type="coiled-coil region" evidence="1">
    <location>
        <begin position="56"/>
        <end position="83"/>
    </location>
</feature>
<accession>X1J4K4</accession>
<feature type="non-terminal residue" evidence="2">
    <location>
        <position position="1"/>
    </location>
</feature>